<protein>
    <submittedName>
        <fullName evidence="2">Unannotated protein</fullName>
    </submittedName>
</protein>
<organism evidence="2">
    <name type="scientific">freshwater metagenome</name>
    <dbReference type="NCBI Taxonomy" id="449393"/>
    <lineage>
        <taxon>unclassified sequences</taxon>
        <taxon>metagenomes</taxon>
        <taxon>ecological metagenomes</taxon>
    </lineage>
</organism>
<sequence length="332" mass="35385">MRSRRTLTAWLLAALLPTVMISVARAGTPSSPIATPAVLASLIEKAMTTNLLTATVRAQVLAIDVRNPLRSAGLPLALQQRCFSSLDRTTLKNPKPCIFGNPRSTTTVVLFGSSAVDNWTPALQIAATRLGIRVATFQFEGCFTPFVSGLSADCTTFHNNLPRAISALHPKVIMAVASADSAGESGDARYVSGMQRAFEAVGQLSPSARRVLWGTTPYMRAPVPSCLMMRPRTVNTCGLTYVASSTVAHSYGQVLRRDVAAAERSNATLVPISSWFCSTTVCPAVIDNKIVYVDFLHVSALYSRSLATLVTNQLQQLLTPGTPATAASATAR</sequence>
<name>A0A6J7DNI4_9ZZZZ</name>
<accession>A0A6J7DNI4</accession>
<dbReference type="Pfam" id="PF19040">
    <property type="entry name" value="SGNH"/>
    <property type="match status" value="1"/>
</dbReference>
<dbReference type="AlphaFoldDB" id="A0A6J7DNI4"/>
<dbReference type="SUPFAM" id="SSF52266">
    <property type="entry name" value="SGNH hydrolase"/>
    <property type="match status" value="1"/>
</dbReference>
<proteinExistence type="predicted"/>
<dbReference type="EMBL" id="CAFBLN010000032">
    <property type="protein sequence ID" value="CAB4872086.1"/>
    <property type="molecule type" value="Genomic_DNA"/>
</dbReference>
<evidence type="ECO:0000259" key="1">
    <source>
        <dbReference type="Pfam" id="PF19040"/>
    </source>
</evidence>
<dbReference type="InterPro" id="IPR043968">
    <property type="entry name" value="SGNH"/>
</dbReference>
<dbReference type="Gene3D" id="3.40.50.1110">
    <property type="entry name" value="SGNH hydrolase"/>
    <property type="match status" value="1"/>
</dbReference>
<dbReference type="InterPro" id="IPR036514">
    <property type="entry name" value="SGNH_hydro_sf"/>
</dbReference>
<reference evidence="2" key="1">
    <citation type="submission" date="2020-05" db="EMBL/GenBank/DDBJ databases">
        <authorList>
            <person name="Chiriac C."/>
            <person name="Salcher M."/>
            <person name="Ghai R."/>
            <person name="Kavagutti S V."/>
        </authorList>
    </citation>
    <scope>NUCLEOTIDE SEQUENCE</scope>
</reference>
<gene>
    <name evidence="2" type="ORF">UFOPK3381_00868</name>
</gene>
<feature type="domain" description="SGNH" evidence="1">
    <location>
        <begin position="92"/>
        <end position="310"/>
    </location>
</feature>
<evidence type="ECO:0000313" key="2">
    <source>
        <dbReference type="EMBL" id="CAB4872086.1"/>
    </source>
</evidence>